<dbReference type="STRING" id="994479.GCA_000194155_07909"/>
<protein>
    <submittedName>
        <fullName evidence="2">Uncharacterized protein</fullName>
    </submittedName>
</protein>
<sequence length="222" mass="23016">MFLGEGADFVVSGCAGFVQQPRLQGAAPAGFEAVPLVGAGSREPQHAESAFLSELDQIGQRHVYAEVVPHRRLVPEGPAGVQPTTASQPGPDRFERLLDTAHAWLLLTEMAMSVVPAQRAASLWTKRTRSATPRTSALRPLASSSSVMSMPVPSALGSASSSRSSPHQQPRSTTSAASRGAGAVLRSSARPSGIGALKSRSALCEQDRIHPAQTGGAACCVG</sequence>
<comment type="caution">
    <text evidence="2">The sequence shown here is derived from an EMBL/GenBank/DDBJ whole genome shotgun (WGS) entry which is preliminary data.</text>
</comment>
<feature type="region of interest" description="Disordered" evidence="1">
    <location>
        <begin position="123"/>
        <end position="191"/>
    </location>
</feature>
<gene>
    <name evidence="2" type="ORF">A8926_0247</name>
</gene>
<keyword evidence="3" id="KW-1185">Reference proteome</keyword>
<dbReference type="EMBL" id="PJNB01000001">
    <property type="protein sequence ID" value="PKW12760.1"/>
    <property type="molecule type" value="Genomic_DNA"/>
</dbReference>
<evidence type="ECO:0000313" key="3">
    <source>
        <dbReference type="Proteomes" id="UP000233786"/>
    </source>
</evidence>
<proteinExistence type="predicted"/>
<reference evidence="2" key="1">
    <citation type="submission" date="2017-12" db="EMBL/GenBank/DDBJ databases">
        <title>Sequencing the genomes of 1000 Actinobacteria strains.</title>
        <authorList>
            <person name="Klenk H.-P."/>
        </authorList>
    </citation>
    <scope>NUCLEOTIDE SEQUENCE [LARGE SCALE GENOMIC DNA]</scope>
    <source>
        <strain evidence="2">DSM 44228</strain>
    </source>
</reference>
<organism evidence="2 3">
    <name type="scientific">Saccharopolyspora spinosa</name>
    <dbReference type="NCBI Taxonomy" id="60894"/>
    <lineage>
        <taxon>Bacteria</taxon>
        <taxon>Bacillati</taxon>
        <taxon>Actinomycetota</taxon>
        <taxon>Actinomycetes</taxon>
        <taxon>Pseudonocardiales</taxon>
        <taxon>Pseudonocardiaceae</taxon>
        <taxon>Saccharopolyspora</taxon>
    </lineage>
</organism>
<feature type="compositionally biased region" description="Low complexity" evidence="1">
    <location>
        <begin position="141"/>
        <end position="183"/>
    </location>
</feature>
<evidence type="ECO:0000256" key="1">
    <source>
        <dbReference type="SAM" id="MobiDB-lite"/>
    </source>
</evidence>
<accession>A0A2N3XQ88</accession>
<dbReference type="Proteomes" id="UP000233786">
    <property type="component" value="Unassembled WGS sequence"/>
</dbReference>
<dbReference type="AlphaFoldDB" id="A0A2N3XQ88"/>
<name>A0A2N3XQ88_SACSN</name>
<evidence type="ECO:0000313" key="2">
    <source>
        <dbReference type="EMBL" id="PKW12760.1"/>
    </source>
</evidence>